<evidence type="ECO:0000313" key="2">
    <source>
        <dbReference type="EMBL" id="OHV95530.1"/>
    </source>
</evidence>
<dbReference type="AlphaFoldDB" id="A0A1S1U513"/>
<keyword evidence="1" id="KW-0812">Transmembrane</keyword>
<feature type="transmembrane region" description="Helical" evidence="1">
    <location>
        <begin position="103"/>
        <end position="123"/>
    </location>
</feature>
<organism evidence="2 3">
    <name type="scientific">Janthinobacterium lividum</name>
    <dbReference type="NCBI Taxonomy" id="29581"/>
    <lineage>
        <taxon>Bacteria</taxon>
        <taxon>Pseudomonadati</taxon>
        <taxon>Pseudomonadota</taxon>
        <taxon>Betaproteobacteria</taxon>
        <taxon>Burkholderiales</taxon>
        <taxon>Oxalobacteraceae</taxon>
        <taxon>Janthinobacterium</taxon>
    </lineage>
</organism>
<gene>
    <name evidence="2" type="ORF">AKG95_20545</name>
</gene>
<feature type="transmembrane region" description="Helical" evidence="1">
    <location>
        <begin position="79"/>
        <end position="97"/>
    </location>
</feature>
<evidence type="ECO:0000313" key="3">
    <source>
        <dbReference type="Proteomes" id="UP000179840"/>
    </source>
</evidence>
<name>A0A1S1U513_9BURK</name>
<evidence type="ECO:0000256" key="1">
    <source>
        <dbReference type="SAM" id="Phobius"/>
    </source>
</evidence>
<reference evidence="2 3" key="1">
    <citation type="submission" date="2015-06" db="EMBL/GenBank/DDBJ databases">
        <title>Draft genome sequencing of a biphenyl-degrading bacterium, Janthinobacterium lividum MEG1.</title>
        <authorList>
            <person name="Shimodaira J."/>
            <person name="Hatta T."/>
        </authorList>
    </citation>
    <scope>NUCLEOTIDE SEQUENCE [LARGE SCALE GENOMIC DNA]</scope>
    <source>
        <strain evidence="2 3">MEG1</strain>
    </source>
</reference>
<dbReference type="EMBL" id="LFKP01000010">
    <property type="protein sequence ID" value="OHV95530.1"/>
    <property type="molecule type" value="Genomic_DNA"/>
</dbReference>
<keyword evidence="1" id="KW-0472">Membrane</keyword>
<proteinExistence type="predicted"/>
<protein>
    <recommendedName>
        <fullName evidence="4">Transmembrane protein</fullName>
    </recommendedName>
</protein>
<keyword evidence="1" id="KW-1133">Transmembrane helix</keyword>
<feature type="transmembrane region" description="Helical" evidence="1">
    <location>
        <begin position="46"/>
        <end position="67"/>
    </location>
</feature>
<sequence length="129" mass="14128">MDHRSKGQLLEAVIAAGPATLAITAGYPVLLYNLVRTWADAPGANALAALLLTGGLWALLEFWRIALATVARKAYAFNWRFWLAIAAFLACFVRFVPDMPAGLMLLLLVLPALAWTHFILLQVKRPRGA</sequence>
<accession>A0A1S1U513</accession>
<dbReference type="Proteomes" id="UP000179840">
    <property type="component" value="Unassembled WGS sequence"/>
</dbReference>
<feature type="transmembrane region" description="Helical" evidence="1">
    <location>
        <begin position="12"/>
        <end position="34"/>
    </location>
</feature>
<evidence type="ECO:0008006" key="4">
    <source>
        <dbReference type="Google" id="ProtNLM"/>
    </source>
</evidence>
<comment type="caution">
    <text evidence="2">The sequence shown here is derived from an EMBL/GenBank/DDBJ whole genome shotgun (WGS) entry which is preliminary data.</text>
</comment>
<dbReference type="RefSeq" id="WP_071078746.1">
    <property type="nucleotide sequence ID" value="NZ_LFKP01000010.1"/>
</dbReference>